<dbReference type="Gene3D" id="3.20.20.450">
    <property type="entry name" value="EAL domain"/>
    <property type="match status" value="1"/>
</dbReference>
<evidence type="ECO:0000313" key="6">
    <source>
        <dbReference type="Proteomes" id="UP001154240"/>
    </source>
</evidence>
<dbReference type="PROSITE" id="PS50883">
    <property type="entry name" value="EAL"/>
    <property type="match status" value="1"/>
</dbReference>
<dbReference type="PANTHER" id="PTHR44757:SF2">
    <property type="entry name" value="BIOFILM ARCHITECTURE MAINTENANCE PROTEIN MBAA"/>
    <property type="match status" value="1"/>
</dbReference>
<keyword evidence="6" id="KW-1185">Reference proteome</keyword>
<comment type="caution">
    <text evidence="5">The sequence shown here is derived from an EMBL/GenBank/DDBJ whole genome shotgun (WGS) entry which is preliminary data.</text>
</comment>
<dbReference type="RefSeq" id="WP_307632292.1">
    <property type="nucleotide sequence ID" value="NZ_JAPHEH010000001.1"/>
</dbReference>
<dbReference type="NCBIfam" id="TIGR00254">
    <property type="entry name" value="GGDEF"/>
    <property type="match status" value="1"/>
</dbReference>
<dbReference type="InterPro" id="IPR000700">
    <property type="entry name" value="PAS-assoc_C"/>
</dbReference>
<dbReference type="Gene3D" id="2.10.70.100">
    <property type="match status" value="1"/>
</dbReference>
<accession>A0A9X4MGX8</accession>
<dbReference type="InterPro" id="IPR029787">
    <property type="entry name" value="Nucleotide_cyclase"/>
</dbReference>
<dbReference type="InterPro" id="IPR001610">
    <property type="entry name" value="PAC"/>
</dbReference>
<dbReference type="SMART" id="SM00052">
    <property type="entry name" value="EAL"/>
    <property type="match status" value="1"/>
</dbReference>
<dbReference type="SUPFAM" id="SSF141868">
    <property type="entry name" value="EAL domain-like"/>
    <property type="match status" value="1"/>
</dbReference>
<feature type="domain" description="PAC" evidence="2">
    <location>
        <begin position="501"/>
        <end position="553"/>
    </location>
</feature>
<dbReference type="InterPro" id="IPR035965">
    <property type="entry name" value="PAS-like_dom_sf"/>
</dbReference>
<evidence type="ECO:0000259" key="4">
    <source>
        <dbReference type="PROSITE" id="PS50887"/>
    </source>
</evidence>
<dbReference type="InterPro" id="IPR029016">
    <property type="entry name" value="GAF-like_dom_sf"/>
</dbReference>
<protein>
    <submittedName>
        <fullName evidence="5">EAL domain-containing protein</fullName>
    </submittedName>
</protein>
<dbReference type="CDD" id="cd00130">
    <property type="entry name" value="PAS"/>
    <property type="match status" value="3"/>
</dbReference>
<evidence type="ECO:0000313" key="5">
    <source>
        <dbReference type="EMBL" id="MDG4475318.1"/>
    </source>
</evidence>
<organism evidence="5 6">
    <name type="scientific">Thiovibrio frasassiensis</name>
    <dbReference type="NCBI Taxonomy" id="2984131"/>
    <lineage>
        <taxon>Bacteria</taxon>
        <taxon>Pseudomonadati</taxon>
        <taxon>Thermodesulfobacteriota</taxon>
        <taxon>Desulfobulbia</taxon>
        <taxon>Desulfobulbales</taxon>
        <taxon>Thiovibrionaceae</taxon>
        <taxon>Thiovibrio</taxon>
    </lineage>
</organism>
<name>A0A9X4MGX8_9BACT</name>
<dbReference type="EMBL" id="JAPHEH010000001">
    <property type="protein sequence ID" value="MDG4475318.1"/>
    <property type="molecule type" value="Genomic_DNA"/>
</dbReference>
<dbReference type="InterPro" id="IPR052155">
    <property type="entry name" value="Biofilm_reg_signaling"/>
</dbReference>
<proteinExistence type="predicted"/>
<feature type="domain" description="GGDEF" evidence="4">
    <location>
        <begin position="707"/>
        <end position="840"/>
    </location>
</feature>
<dbReference type="NCBIfam" id="TIGR00229">
    <property type="entry name" value="sensory_box"/>
    <property type="match status" value="2"/>
</dbReference>
<dbReference type="Gene3D" id="3.30.450.20">
    <property type="entry name" value="PAS domain"/>
    <property type="match status" value="3"/>
</dbReference>
<feature type="domain" description="PAS" evidence="1">
    <location>
        <begin position="550"/>
        <end position="596"/>
    </location>
</feature>
<dbReference type="PROSITE" id="PS50113">
    <property type="entry name" value="PAC"/>
    <property type="match status" value="3"/>
</dbReference>
<dbReference type="Pfam" id="PF00990">
    <property type="entry name" value="GGDEF"/>
    <property type="match status" value="1"/>
</dbReference>
<dbReference type="CDD" id="cd01949">
    <property type="entry name" value="GGDEF"/>
    <property type="match status" value="1"/>
</dbReference>
<dbReference type="Gene3D" id="3.30.70.270">
    <property type="match status" value="1"/>
</dbReference>
<dbReference type="SUPFAM" id="SSF55785">
    <property type="entry name" value="PYP-like sensor domain (PAS domain)"/>
    <property type="match status" value="3"/>
</dbReference>
<dbReference type="Pfam" id="PF13185">
    <property type="entry name" value="GAF_2"/>
    <property type="match status" value="1"/>
</dbReference>
<dbReference type="SMART" id="SM00091">
    <property type="entry name" value="PAS"/>
    <property type="match status" value="4"/>
</dbReference>
<dbReference type="FunFam" id="3.20.20.450:FF:000001">
    <property type="entry name" value="Cyclic di-GMP phosphodiesterase yahA"/>
    <property type="match status" value="1"/>
</dbReference>
<dbReference type="SUPFAM" id="SSF55781">
    <property type="entry name" value="GAF domain-like"/>
    <property type="match status" value="1"/>
</dbReference>
<dbReference type="SUPFAM" id="SSF55073">
    <property type="entry name" value="Nucleotide cyclase"/>
    <property type="match status" value="1"/>
</dbReference>
<feature type="domain" description="PAC" evidence="2">
    <location>
        <begin position="623"/>
        <end position="675"/>
    </location>
</feature>
<dbReference type="InterPro" id="IPR001633">
    <property type="entry name" value="EAL_dom"/>
</dbReference>
<sequence>MTILSHLPGILSALSFPLAVLEADGRIASCNAAWTETLQRLHLSGGRAGDDFAALFRNADGQEAGEISPERIRTFLAGNENTFSCSLPVSGSNAALFRLTAAPENFPRLFCAEIHIPCSDPLLLAGEERLRCLLDAMPDIVCFKDGAGRWLEANQSDLELFRLQGVDYLGKTDGELAAFSPFYREAFLACQESDEKAWQAGTLVRSKEIIPLPDGAFTTLDLYKIPLFHPDGSRKGLVVLGRDITASTLAQENLQQIRRQQEIIEQLLRISFSKTSLASQLSTALELIVEIPWLPLTAKGGIFLVETTKPKTLTLFAQKNMAPSLLQHCGSINFGECLCGTAAEEQRFIFAPHLPAEEAFRYAGLEDQSHYIVPILRDNQLLGVLMLYAEAGYASGETEQKFLESVANALALLIERQQGANRLLISEANLAKAQQIAQLGYWDWHISGNLLSWSDEVYRIFGLLPTKTPAAYDNFLAHIHPDDRPKVQAAVQDALIGKTPYSINHRIIREDGALREVHEEGEVEYDTSGAPLRMFGIVQDITLLKRSEEQMDLAAKVFDSSIEGITITDATGTIQSVNRAFTHITGYNPEEAIGKNPSILKSDRHDAQFYSAMWSTLLAEGKWEGEIWNRRKNGEVYPEWLTITAITDEYGQITHNVAVFHDMSEIRSYEEQLHFHAYHDALTGLPNRLLILDRFTVAISHALRLHKQVAVLVLDLDNFKHINDSLGHKIGDTLLQQVAERLKVGLGDDHAVGRLGGDDFAILIEQCEDEQAAVRMAEKTIGLFAEPFNLAVYETFVTVTIGISFFPNDGSDADTLLKSAELAMYRAKEEGKNKYQLFTPAMNAKVVHRLSLENSLRKALERDEFLVYYQPKVATGTGRIVGMEALVRWQSSDGRLISPLDFIPLAEETGLIIPLGEQVLRKACRDTKQWLAKNKDLVVSVNLSPRQFMQENLLQTIMDILQESGLPPAQLELEVTEGAVMFNEQAALATLHELKEAGIRLALDDFGTGYSSLHFLRKLPLNTLKIDRAFIMELPTDPNSAAIATIIISLAQALHLEVVAEGVENIAQLEFLRRLDCTEIQGYLFSPPVPGPAFAELLNANQLLPLPK</sequence>
<feature type="domain" description="EAL" evidence="3">
    <location>
        <begin position="849"/>
        <end position="1102"/>
    </location>
</feature>
<dbReference type="InterPro" id="IPR013656">
    <property type="entry name" value="PAS_4"/>
</dbReference>
<dbReference type="Pfam" id="PF08447">
    <property type="entry name" value="PAS_3"/>
    <property type="match status" value="1"/>
</dbReference>
<dbReference type="Pfam" id="PF13426">
    <property type="entry name" value="PAS_9"/>
    <property type="match status" value="1"/>
</dbReference>
<dbReference type="PROSITE" id="PS50112">
    <property type="entry name" value="PAS"/>
    <property type="match status" value="2"/>
</dbReference>
<dbReference type="SMART" id="SM00086">
    <property type="entry name" value="PAC"/>
    <property type="match status" value="2"/>
</dbReference>
<dbReference type="Pfam" id="PF00563">
    <property type="entry name" value="EAL"/>
    <property type="match status" value="1"/>
</dbReference>
<reference evidence="5" key="1">
    <citation type="journal article" date="2022" name="bioRxiv">
        <title>Thiovibrio frasassiensisgen. nov., sp. nov., an autotrophic, elemental sulfur disproportionating bacterium isolated from sulfidic karst sediment, and proposal of Thiovibrionaceae fam. nov.</title>
        <authorList>
            <person name="Aronson H."/>
            <person name="Thomas C."/>
            <person name="Bhattacharyya M."/>
            <person name="Eckstein S."/>
            <person name="Jensen S."/>
            <person name="Barco R."/>
            <person name="Macalady J."/>
            <person name="Amend J."/>
        </authorList>
    </citation>
    <scope>NUCLEOTIDE SEQUENCE</scope>
    <source>
        <strain evidence="5">RS19-109</strain>
    </source>
</reference>
<dbReference type="PANTHER" id="PTHR44757">
    <property type="entry name" value="DIGUANYLATE CYCLASE DGCP"/>
    <property type="match status" value="1"/>
</dbReference>
<dbReference type="Gene3D" id="3.30.450.40">
    <property type="match status" value="1"/>
</dbReference>
<feature type="domain" description="PAC" evidence="2">
    <location>
        <begin position="203"/>
        <end position="256"/>
    </location>
</feature>
<dbReference type="PROSITE" id="PS50887">
    <property type="entry name" value="GGDEF"/>
    <property type="match status" value="1"/>
</dbReference>
<dbReference type="InterPro" id="IPR043128">
    <property type="entry name" value="Rev_trsase/Diguanyl_cyclase"/>
</dbReference>
<dbReference type="AlphaFoldDB" id="A0A9X4MGX8"/>
<dbReference type="InterPro" id="IPR013655">
    <property type="entry name" value="PAS_fold_3"/>
</dbReference>
<dbReference type="InterPro" id="IPR000014">
    <property type="entry name" value="PAS"/>
</dbReference>
<evidence type="ECO:0000259" key="2">
    <source>
        <dbReference type="PROSITE" id="PS50113"/>
    </source>
</evidence>
<evidence type="ECO:0000259" key="3">
    <source>
        <dbReference type="PROSITE" id="PS50883"/>
    </source>
</evidence>
<dbReference type="InterPro" id="IPR000160">
    <property type="entry name" value="GGDEF_dom"/>
</dbReference>
<reference evidence="5" key="2">
    <citation type="submission" date="2022-10" db="EMBL/GenBank/DDBJ databases">
        <authorList>
            <person name="Aronson H.S."/>
        </authorList>
    </citation>
    <scope>NUCLEOTIDE SEQUENCE</scope>
    <source>
        <strain evidence="5">RS19-109</strain>
    </source>
</reference>
<dbReference type="CDD" id="cd01948">
    <property type="entry name" value="EAL"/>
    <property type="match status" value="1"/>
</dbReference>
<dbReference type="SMART" id="SM00267">
    <property type="entry name" value="GGDEF"/>
    <property type="match status" value="1"/>
</dbReference>
<gene>
    <name evidence="5" type="ORF">OLX77_03980</name>
</gene>
<evidence type="ECO:0000259" key="1">
    <source>
        <dbReference type="PROSITE" id="PS50112"/>
    </source>
</evidence>
<feature type="domain" description="PAS" evidence="1">
    <location>
        <begin position="426"/>
        <end position="498"/>
    </location>
</feature>
<dbReference type="InterPro" id="IPR035919">
    <property type="entry name" value="EAL_sf"/>
</dbReference>
<dbReference type="Pfam" id="PF08448">
    <property type="entry name" value="PAS_4"/>
    <property type="match status" value="1"/>
</dbReference>
<dbReference type="Proteomes" id="UP001154240">
    <property type="component" value="Unassembled WGS sequence"/>
</dbReference>
<dbReference type="InterPro" id="IPR003018">
    <property type="entry name" value="GAF"/>
</dbReference>